<dbReference type="HOGENOM" id="CLU_118958_0_0_9"/>
<accession>D4LAS3</accession>
<dbReference type="Proteomes" id="UP000007054">
    <property type="component" value="Chromosome"/>
</dbReference>
<dbReference type="Gene3D" id="3.40.50.1950">
    <property type="entry name" value="Flavin prenyltransferase-like"/>
    <property type="match status" value="1"/>
</dbReference>
<dbReference type="STRING" id="213810.RUM_04900"/>
<gene>
    <name evidence="2" type="ordered locus">RUM_04900</name>
</gene>
<dbReference type="NCBIfam" id="NF006161">
    <property type="entry name" value="PRK08305.1"/>
    <property type="match status" value="1"/>
</dbReference>
<dbReference type="BioCyc" id="RCHA213810:RUM_RS02370-MONOMER"/>
<dbReference type="GeneID" id="83155314"/>
<protein>
    <submittedName>
        <fullName evidence="2">Phosphopantothenoylcysteine synthetase/decarboxylase</fullName>
    </submittedName>
</protein>
<dbReference type="KEGG" id="rch:RUM_04900"/>
<dbReference type="InterPro" id="IPR036551">
    <property type="entry name" value="Flavin_trans-like"/>
</dbReference>
<dbReference type="RefSeq" id="WP_015557625.1">
    <property type="nucleotide sequence ID" value="NC_021039.1"/>
</dbReference>
<evidence type="ECO:0000313" key="2">
    <source>
        <dbReference type="EMBL" id="CBL16718.1"/>
    </source>
</evidence>
<organism evidence="2 3">
    <name type="scientific">Ruminococcus champanellensis (strain DSM 18848 / JCM 17042 / KCTC 15320 / 18P13)</name>
    <dbReference type="NCBI Taxonomy" id="213810"/>
    <lineage>
        <taxon>Bacteria</taxon>
        <taxon>Bacillati</taxon>
        <taxon>Bacillota</taxon>
        <taxon>Clostridia</taxon>
        <taxon>Eubacteriales</taxon>
        <taxon>Oscillospiraceae</taxon>
        <taxon>Ruminococcus</taxon>
    </lineage>
</organism>
<dbReference type="PATRIC" id="fig|213810.4.peg.395"/>
<evidence type="ECO:0000313" key="3">
    <source>
        <dbReference type="Proteomes" id="UP000007054"/>
    </source>
</evidence>
<proteinExistence type="predicted"/>
<dbReference type="InterPro" id="IPR003382">
    <property type="entry name" value="Flavoprotein"/>
</dbReference>
<dbReference type="AlphaFoldDB" id="D4LAS3"/>
<sequence length="194" mass="20431">MIDLKGVRVGFVMTGSFCTFAEAFAAAEALRQAGASLLPVMSEHAAGTDTRFGSALSHIQRLETICEKPVIRSIPEAEPIGPKHLTDILVVAPCTGNTLAKLAASITDTTATMAVKSHLRTGNPVVLAVATNDALAGSAKNIGQLLNLKHYRFVPFGQDQPTGKPTSLIADFTKIPQTLADALDGKQQQPILLS</sequence>
<dbReference type="SUPFAM" id="SSF52507">
    <property type="entry name" value="Homo-oligomeric flavin-containing Cys decarboxylases, HFCD"/>
    <property type="match status" value="1"/>
</dbReference>
<feature type="domain" description="Flavoprotein" evidence="1">
    <location>
        <begin position="8"/>
        <end position="168"/>
    </location>
</feature>
<reference evidence="2" key="2">
    <citation type="submission" date="2010-03" db="EMBL/GenBank/DDBJ databases">
        <authorList>
            <person name="Pajon A."/>
        </authorList>
    </citation>
    <scope>NUCLEOTIDE SEQUENCE</scope>
    <source>
        <strain evidence="2">Type strain: 18P13</strain>
    </source>
</reference>
<reference evidence="2" key="1">
    <citation type="submission" date="2010-03" db="EMBL/GenBank/DDBJ databases">
        <title>The genome sequence of Ruminococcus sp. 18P13.</title>
        <authorList>
            <consortium name="metaHIT consortium -- http://www.metahit.eu/"/>
            <person name="Pajon A."/>
            <person name="Turner K."/>
            <person name="Parkhill J."/>
            <person name="Bernalier A."/>
        </authorList>
    </citation>
    <scope>NUCLEOTIDE SEQUENCE [LARGE SCALE GENOMIC DNA]</scope>
    <source>
        <strain evidence="2">Type strain: 18P13</strain>
    </source>
</reference>
<dbReference type="EMBL" id="FP929052">
    <property type="protein sequence ID" value="CBL16718.1"/>
    <property type="molecule type" value="Genomic_DNA"/>
</dbReference>
<dbReference type="Pfam" id="PF02441">
    <property type="entry name" value="Flavoprotein"/>
    <property type="match status" value="1"/>
</dbReference>
<name>D4LAS3_RUMC1</name>
<evidence type="ECO:0000259" key="1">
    <source>
        <dbReference type="Pfam" id="PF02441"/>
    </source>
</evidence>
<dbReference type="GO" id="GO:0003824">
    <property type="term" value="F:catalytic activity"/>
    <property type="evidence" value="ECO:0007669"/>
    <property type="project" value="InterPro"/>
</dbReference>
<keyword evidence="3" id="KW-1185">Reference proteome</keyword>